<dbReference type="InterPro" id="IPR032858">
    <property type="entry name" value="CcoP_N"/>
</dbReference>
<evidence type="ECO:0000313" key="26">
    <source>
        <dbReference type="Proteomes" id="UP001296776"/>
    </source>
</evidence>
<feature type="transmembrane region" description="Helical" evidence="23">
    <location>
        <begin position="31"/>
        <end position="53"/>
    </location>
</feature>
<organism evidence="25 26">
    <name type="scientific">Halochromatium glycolicum</name>
    <dbReference type="NCBI Taxonomy" id="85075"/>
    <lineage>
        <taxon>Bacteria</taxon>
        <taxon>Pseudomonadati</taxon>
        <taxon>Pseudomonadota</taxon>
        <taxon>Gammaproteobacteria</taxon>
        <taxon>Chromatiales</taxon>
        <taxon>Chromatiaceae</taxon>
        <taxon>Halochromatium</taxon>
    </lineage>
</organism>
<feature type="binding site" description="axial binding residue" evidence="20">
    <location>
        <position position="277"/>
    </location>
    <ligand>
        <name>heme c</name>
        <dbReference type="ChEBI" id="CHEBI:61717"/>
        <label>1</label>
    </ligand>
    <ligandPart>
        <name>Fe</name>
        <dbReference type="ChEBI" id="CHEBI:18248"/>
    </ligandPart>
</feature>
<dbReference type="Gene3D" id="1.10.760.10">
    <property type="entry name" value="Cytochrome c-like domain"/>
    <property type="match status" value="2"/>
</dbReference>
<feature type="binding site" description="covalent" evidence="21">
    <location>
        <position position="213"/>
    </location>
    <ligand>
        <name>heme c</name>
        <dbReference type="ChEBI" id="CHEBI:61717"/>
        <label>2</label>
    </ligand>
</feature>
<evidence type="ECO:0000256" key="21">
    <source>
        <dbReference type="PIRSR" id="PIRSR000006-2"/>
    </source>
</evidence>
<evidence type="ECO:0000313" key="25">
    <source>
        <dbReference type="EMBL" id="MBK1707203.1"/>
    </source>
</evidence>
<dbReference type="GO" id="GO:0005886">
    <property type="term" value="C:plasma membrane"/>
    <property type="evidence" value="ECO:0007669"/>
    <property type="project" value="UniProtKB-SubCell"/>
</dbReference>
<dbReference type="Pfam" id="PF13442">
    <property type="entry name" value="Cytochrome_CBB3"/>
    <property type="match status" value="1"/>
</dbReference>
<keyword evidence="10 19" id="KW-0479">Metal-binding</keyword>
<keyword evidence="26" id="KW-1185">Reference proteome</keyword>
<feature type="binding site" description="covalent" evidence="21">
    <location>
        <position position="130"/>
    </location>
    <ligand>
        <name>heme c</name>
        <dbReference type="ChEBI" id="CHEBI:61717"/>
        <label>1</label>
    </ligand>
</feature>
<comment type="function">
    <text evidence="19">C-type cytochrome. Part of the cbb3-type cytochrome c oxidase complex.</text>
</comment>
<evidence type="ECO:0000256" key="23">
    <source>
        <dbReference type="SAM" id="Phobius"/>
    </source>
</evidence>
<comment type="subunit">
    <text evidence="19">Component of the cbb3-type cytochrome c oxidase.</text>
</comment>
<evidence type="ECO:0000256" key="17">
    <source>
        <dbReference type="ARBA" id="ARBA00023065"/>
    </source>
</evidence>
<feature type="coiled-coil region" evidence="22">
    <location>
        <begin position="76"/>
        <end position="103"/>
    </location>
</feature>
<evidence type="ECO:0000256" key="5">
    <source>
        <dbReference type="ARBA" id="ARBA00022475"/>
    </source>
</evidence>
<dbReference type="Pfam" id="PF14715">
    <property type="entry name" value="FixP_N"/>
    <property type="match status" value="1"/>
</dbReference>
<comment type="pathway">
    <text evidence="2 19">Energy metabolism; oxidative phosphorylation.</text>
</comment>
<evidence type="ECO:0000256" key="6">
    <source>
        <dbReference type="ARBA" id="ARBA00022519"/>
    </source>
</evidence>
<evidence type="ECO:0000256" key="7">
    <source>
        <dbReference type="ARBA" id="ARBA00022617"/>
    </source>
</evidence>
<evidence type="ECO:0000256" key="19">
    <source>
        <dbReference type="PIRNR" id="PIRNR000006"/>
    </source>
</evidence>
<dbReference type="GO" id="GO:0009055">
    <property type="term" value="F:electron transfer activity"/>
    <property type="evidence" value="ECO:0007669"/>
    <property type="project" value="InterPro"/>
</dbReference>
<keyword evidence="22" id="KW-0175">Coiled coil</keyword>
<dbReference type="GO" id="GO:1902600">
    <property type="term" value="P:proton transmembrane transport"/>
    <property type="evidence" value="ECO:0007669"/>
    <property type="project" value="UniProtKB-KW"/>
</dbReference>
<keyword evidence="6 19" id="KW-0997">Cell inner membrane</keyword>
<keyword evidence="11" id="KW-0677">Repeat</keyword>
<dbReference type="Proteomes" id="UP001296776">
    <property type="component" value="Unassembled WGS sequence"/>
</dbReference>
<keyword evidence="8 19" id="KW-0679">Respiratory chain</keyword>
<evidence type="ECO:0000256" key="14">
    <source>
        <dbReference type="ARBA" id="ARBA00022989"/>
    </source>
</evidence>
<evidence type="ECO:0000256" key="9">
    <source>
        <dbReference type="ARBA" id="ARBA00022692"/>
    </source>
</evidence>
<keyword evidence="7 19" id="KW-0349">Heme</keyword>
<evidence type="ECO:0000256" key="3">
    <source>
        <dbReference type="ARBA" id="ARBA00006113"/>
    </source>
</evidence>
<keyword evidence="18 19" id="KW-0472">Membrane</keyword>
<keyword evidence="17 19" id="KW-0406">Ion transport</keyword>
<evidence type="ECO:0000256" key="18">
    <source>
        <dbReference type="ARBA" id="ARBA00023136"/>
    </source>
</evidence>
<evidence type="ECO:0000256" key="11">
    <source>
        <dbReference type="ARBA" id="ARBA00022737"/>
    </source>
</evidence>
<feature type="binding site" description="covalent" evidence="21">
    <location>
        <position position="127"/>
    </location>
    <ligand>
        <name>heme c</name>
        <dbReference type="ChEBI" id="CHEBI:61717"/>
        <label>1</label>
    </ligand>
</feature>
<protein>
    <recommendedName>
        <fullName evidence="19">Cbb3-type cytochrome c oxidase subunit</fullName>
    </recommendedName>
</protein>
<dbReference type="AlphaFoldDB" id="A0AAJ0U8L1"/>
<dbReference type="InterPro" id="IPR038414">
    <property type="entry name" value="CcoP_N_sf"/>
</dbReference>
<comment type="subcellular location">
    <subcellularLocation>
        <location evidence="1 19">Cell inner membrane</location>
    </subcellularLocation>
</comment>
<reference evidence="25" key="1">
    <citation type="submission" date="2017-08" db="EMBL/GenBank/DDBJ databases">
        <authorList>
            <person name="Imhoff J.F."/>
            <person name="Rahn T."/>
            <person name="Kuenzel S."/>
            <person name="Neulinger S.C."/>
        </authorList>
    </citation>
    <scope>NUCLEOTIDE SEQUENCE</scope>
    <source>
        <strain evidence="25">DSM 11080</strain>
    </source>
</reference>
<dbReference type="NCBIfam" id="TIGR00782">
    <property type="entry name" value="ccoP"/>
    <property type="match status" value="1"/>
</dbReference>
<evidence type="ECO:0000256" key="12">
    <source>
        <dbReference type="ARBA" id="ARBA00022781"/>
    </source>
</evidence>
<evidence type="ECO:0000256" key="10">
    <source>
        <dbReference type="ARBA" id="ARBA00022723"/>
    </source>
</evidence>
<dbReference type="GO" id="GO:0046872">
    <property type="term" value="F:metal ion binding"/>
    <property type="evidence" value="ECO:0007669"/>
    <property type="project" value="UniProtKB-KW"/>
</dbReference>
<comment type="similarity">
    <text evidence="3 19">Belongs to the CcoP / FixP family.</text>
</comment>
<dbReference type="InterPro" id="IPR009056">
    <property type="entry name" value="Cyt_c-like_dom"/>
</dbReference>
<proteinExistence type="inferred from homology"/>
<keyword evidence="13 19" id="KW-0249">Electron transport</keyword>
<keyword evidence="16 19" id="KW-0408">Iron</keyword>
<comment type="cofactor">
    <cofactor evidence="19 21">
        <name>heme c</name>
        <dbReference type="ChEBI" id="CHEBI:61717"/>
    </cofactor>
    <text evidence="19 21">Binds 2 heme C groups per subunit.</text>
</comment>
<dbReference type="GO" id="GO:0020037">
    <property type="term" value="F:heme binding"/>
    <property type="evidence" value="ECO:0007669"/>
    <property type="project" value="InterPro"/>
</dbReference>
<dbReference type="Gene3D" id="6.10.280.130">
    <property type="match status" value="1"/>
</dbReference>
<keyword evidence="12 19" id="KW-0375">Hydrogen ion transport</keyword>
<evidence type="ECO:0000256" key="4">
    <source>
        <dbReference type="ARBA" id="ARBA00022448"/>
    </source>
</evidence>
<dbReference type="InterPro" id="IPR004678">
    <property type="entry name" value="Cyt_c_oxidase_cbb3_su3"/>
</dbReference>
<dbReference type="PANTHER" id="PTHR33751:SF1">
    <property type="entry name" value="CBB3-TYPE CYTOCHROME C OXIDASE SUBUNIT FIXP"/>
    <property type="match status" value="1"/>
</dbReference>
<comment type="caution">
    <text evidence="25">The sequence shown here is derived from an EMBL/GenBank/DDBJ whole genome shotgun (WGS) entry which is preliminary data.</text>
</comment>
<keyword evidence="9 23" id="KW-0812">Transmembrane</keyword>
<dbReference type="PIRSF" id="PIRSF000006">
    <property type="entry name" value="Cbb3-Cox_fixP"/>
    <property type="match status" value="1"/>
</dbReference>
<gene>
    <name evidence="25" type="primary">ccoP</name>
    <name evidence="25" type="ORF">CKO40_22380</name>
</gene>
<feature type="binding site" description="covalent" evidence="21">
    <location>
        <position position="216"/>
    </location>
    <ligand>
        <name>heme c</name>
        <dbReference type="ChEBI" id="CHEBI:61717"/>
        <label>2</label>
    </ligand>
</feature>
<evidence type="ECO:0000256" key="13">
    <source>
        <dbReference type="ARBA" id="ARBA00022982"/>
    </source>
</evidence>
<evidence type="ECO:0000256" key="16">
    <source>
        <dbReference type="ARBA" id="ARBA00023004"/>
    </source>
</evidence>
<evidence type="ECO:0000256" key="8">
    <source>
        <dbReference type="ARBA" id="ARBA00022660"/>
    </source>
</evidence>
<sequence>MAEHNPFPGENNTGHFWDDNIRELNNPPPQWWMIALWASLAWFILYGILYPMFPVLPWQSQEGGGFTKGILGWSSIKEYEQGVEQVEEVRAQYEDQIAGMSAEEILDDPGLTQYTLASAKVLFGDYCSACHGSGGQGNPGYPVLADDNWLYGGSLAKIQESITNGRKGAMTAHKDVLTEAQADTLANWVVEMAETQGEGGSDAGWKLYNEKGCNACHGAEANGVLAELPDGSIVTVGAANLRDSIWRFRPGGYESAKHTILYGVNQPGVEQTRDAVMPAFGDAAGSLDGKLEPDQIKKLAVYVHSLGGGQ</sequence>
<dbReference type="PROSITE" id="PS51007">
    <property type="entry name" value="CYTC"/>
    <property type="match status" value="2"/>
</dbReference>
<evidence type="ECO:0000256" key="15">
    <source>
        <dbReference type="ARBA" id="ARBA00023002"/>
    </source>
</evidence>
<dbReference type="Pfam" id="PF00034">
    <property type="entry name" value="Cytochrom_C"/>
    <property type="match status" value="1"/>
</dbReference>
<feature type="binding site" description="axial binding residue" evidence="20">
    <location>
        <position position="170"/>
    </location>
    <ligand>
        <name>heme c</name>
        <dbReference type="ChEBI" id="CHEBI:61717"/>
        <label>2</label>
    </ligand>
    <ligandPart>
        <name>Fe</name>
        <dbReference type="ChEBI" id="CHEBI:18248"/>
    </ligandPart>
</feature>
<name>A0AAJ0U8L1_9GAMM</name>
<keyword evidence="5 19" id="KW-1003">Cell membrane</keyword>
<keyword evidence="15 19" id="KW-0560">Oxidoreductase</keyword>
<feature type="domain" description="Cytochrome c" evidence="24">
    <location>
        <begin position="114"/>
        <end position="193"/>
    </location>
</feature>
<feature type="binding site" description="axial binding residue" evidence="20">
    <location>
        <position position="217"/>
    </location>
    <ligand>
        <name>heme c</name>
        <dbReference type="ChEBI" id="CHEBI:61717"/>
        <label>2</label>
    </ligand>
    <ligandPart>
        <name>Fe</name>
        <dbReference type="ChEBI" id="CHEBI:18248"/>
    </ligandPart>
</feature>
<feature type="binding site" description="axial binding residue" evidence="20">
    <location>
        <position position="131"/>
    </location>
    <ligand>
        <name>heme c</name>
        <dbReference type="ChEBI" id="CHEBI:61717"/>
        <label>1</label>
    </ligand>
    <ligandPart>
        <name>Fe</name>
        <dbReference type="ChEBI" id="CHEBI:18248"/>
    </ligandPart>
</feature>
<accession>A0AAJ0U8L1</accession>
<evidence type="ECO:0000256" key="1">
    <source>
        <dbReference type="ARBA" id="ARBA00004533"/>
    </source>
</evidence>
<evidence type="ECO:0000256" key="20">
    <source>
        <dbReference type="PIRSR" id="PIRSR000006-1"/>
    </source>
</evidence>
<evidence type="ECO:0000256" key="22">
    <source>
        <dbReference type="SAM" id="Coils"/>
    </source>
</evidence>
<dbReference type="PANTHER" id="PTHR33751">
    <property type="entry name" value="CBB3-TYPE CYTOCHROME C OXIDASE SUBUNIT FIXP"/>
    <property type="match status" value="1"/>
</dbReference>
<dbReference type="InterPro" id="IPR036909">
    <property type="entry name" value="Cyt_c-like_dom_sf"/>
</dbReference>
<dbReference type="EMBL" id="NRSJ01000071">
    <property type="protein sequence ID" value="MBK1707203.1"/>
    <property type="molecule type" value="Genomic_DNA"/>
</dbReference>
<reference evidence="25" key="2">
    <citation type="journal article" date="2020" name="Microorganisms">
        <title>Osmotic Adaptation and Compatible Solute Biosynthesis of Phototrophic Bacteria as Revealed from Genome Analyses.</title>
        <authorList>
            <person name="Imhoff J.F."/>
            <person name="Rahn T."/>
            <person name="Kunzel S."/>
            <person name="Keller A."/>
            <person name="Neulinger S.C."/>
        </authorList>
    </citation>
    <scope>NUCLEOTIDE SEQUENCE</scope>
    <source>
        <strain evidence="25">DSM 11080</strain>
    </source>
</reference>
<evidence type="ECO:0000259" key="24">
    <source>
        <dbReference type="PROSITE" id="PS51007"/>
    </source>
</evidence>
<keyword evidence="14 23" id="KW-1133">Transmembrane helix</keyword>
<evidence type="ECO:0000256" key="2">
    <source>
        <dbReference type="ARBA" id="ARBA00004673"/>
    </source>
</evidence>
<dbReference type="GO" id="GO:0016491">
    <property type="term" value="F:oxidoreductase activity"/>
    <property type="evidence" value="ECO:0007669"/>
    <property type="project" value="UniProtKB-KW"/>
</dbReference>
<dbReference type="InterPro" id="IPR050597">
    <property type="entry name" value="Cytochrome_c_Oxidase_Subunit"/>
</dbReference>
<dbReference type="SUPFAM" id="SSF46626">
    <property type="entry name" value="Cytochrome c"/>
    <property type="match status" value="2"/>
</dbReference>
<keyword evidence="4 19" id="KW-0813">Transport</keyword>
<feature type="domain" description="Cytochrome c" evidence="24">
    <location>
        <begin position="199"/>
        <end position="307"/>
    </location>
</feature>
<dbReference type="RefSeq" id="WP_200348685.1">
    <property type="nucleotide sequence ID" value="NZ_NRSJ01000071.1"/>
</dbReference>